<dbReference type="EMBL" id="FQ790355">
    <property type="protein sequence ID" value="CCD55598.1"/>
    <property type="molecule type" value="Genomic_DNA"/>
</dbReference>
<gene>
    <name evidence="1" type="ORF">BofuT4_uP155890.1</name>
</gene>
<dbReference type="AlphaFoldDB" id="G2YVF0"/>
<evidence type="ECO:0000313" key="1">
    <source>
        <dbReference type="EMBL" id="CCD55598.1"/>
    </source>
</evidence>
<dbReference type="InParanoid" id="G2YVF0"/>
<protein>
    <submittedName>
        <fullName evidence="1">Uncharacterized protein</fullName>
    </submittedName>
</protein>
<evidence type="ECO:0000313" key="2">
    <source>
        <dbReference type="Proteomes" id="UP000008177"/>
    </source>
</evidence>
<dbReference type="HOGENOM" id="CLU_3087022_0_0_1"/>
<accession>G2YVF0</accession>
<organism evidence="1 2">
    <name type="scientific">Botryotinia fuckeliana (strain T4)</name>
    <name type="common">Noble rot fungus</name>
    <name type="synonym">Botrytis cinerea</name>
    <dbReference type="NCBI Taxonomy" id="999810"/>
    <lineage>
        <taxon>Eukaryota</taxon>
        <taxon>Fungi</taxon>
        <taxon>Dikarya</taxon>
        <taxon>Ascomycota</taxon>
        <taxon>Pezizomycotina</taxon>
        <taxon>Leotiomycetes</taxon>
        <taxon>Helotiales</taxon>
        <taxon>Sclerotiniaceae</taxon>
        <taxon>Botrytis</taxon>
    </lineage>
</organism>
<name>G2YVF0_BOTF4</name>
<dbReference type="Proteomes" id="UP000008177">
    <property type="component" value="Unplaced contigs"/>
</dbReference>
<proteinExistence type="predicted"/>
<reference evidence="2" key="1">
    <citation type="journal article" date="2011" name="PLoS Genet.">
        <title>Genomic analysis of the necrotrophic fungal pathogens Sclerotinia sclerotiorum and Botrytis cinerea.</title>
        <authorList>
            <person name="Amselem J."/>
            <person name="Cuomo C.A."/>
            <person name="van Kan J.A."/>
            <person name="Viaud M."/>
            <person name="Benito E.P."/>
            <person name="Couloux A."/>
            <person name="Coutinho P.M."/>
            <person name="de Vries R.P."/>
            <person name="Dyer P.S."/>
            <person name="Fillinger S."/>
            <person name="Fournier E."/>
            <person name="Gout L."/>
            <person name="Hahn M."/>
            <person name="Kohn L."/>
            <person name="Lapalu N."/>
            <person name="Plummer K.M."/>
            <person name="Pradier J.M."/>
            <person name="Quevillon E."/>
            <person name="Sharon A."/>
            <person name="Simon A."/>
            <person name="ten Have A."/>
            <person name="Tudzynski B."/>
            <person name="Tudzynski P."/>
            <person name="Wincker P."/>
            <person name="Andrew M."/>
            <person name="Anthouard V."/>
            <person name="Beever R.E."/>
            <person name="Beffa R."/>
            <person name="Benoit I."/>
            <person name="Bouzid O."/>
            <person name="Brault B."/>
            <person name="Chen Z."/>
            <person name="Choquer M."/>
            <person name="Collemare J."/>
            <person name="Cotton P."/>
            <person name="Danchin E.G."/>
            <person name="Da Silva C."/>
            <person name="Gautier A."/>
            <person name="Giraud C."/>
            <person name="Giraud T."/>
            <person name="Gonzalez C."/>
            <person name="Grossetete S."/>
            <person name="Guldener U."/>
            <person name="Henrissat B."/>
            <person name="Howlett B.J."/>
            <person name="Kodira C."/>
            <person name="Kretschmer M."/>
            <person name="Lappartient A."/>
            <person name="Leroch M."/>
            <person name="Levis C."/>
            <person name="Mauceli E."/>
            <person name="Neuveglise C."/>
            <person name="Oeser B."/>
            <person name="Pearson M."/>
            <person name="Poulain J."/>
            <person name="Poussereau N."/>
            <person name="Quesneville H."/>
            <person name="Rascle C."/>
            <person name="Schumacher J."/>
            <person name="Segurens B."/>
            <person name="Sexton A."/>
            <person name="Silva E."/>
            <person name="Sirven C."/>
            <person name="Soanes D.M."/>
            <person name="Talbot N.J."/>
            <person name="Templeton M."/>
            <person name="Yandava C."/>
            <person name="Yarden O."/>
            <person name="Zeng Q."/>
            <person name="Rollins J.A."/>
            <person name="Lebrun M.H."/>
            <person name="Dickman M."/>
        </authorList>
    </citation>
    <scope>NUCLEOTIDE SEQUENCE [LARGE SCALE GENOMIC DNA]</scope>
    <source>
        <strain evidence="2">T4</strain>
    </source>
</reference>
<sequence length="52" mass="6204">MTNNSVGRTAASHYLNRHMFILVFEKEKKEKRLSLRRIRCTKWAKNTKKGIL</sequence>